<gene>
    <name evidence="1" type="ORF">CK820_G0005836</name>
</gene>
<accession>A0A2J8P633</accession>
<sequence length="45" mass="4943">MAYSTVQRVALASGLVLALSLLLPKAFLSRGKRQEPPPTPEEHRL</sequence>
<evidence type="ECO:0000313" key="2">
    <source>
        <dbReference type="Proteomes" id="UP000236370"/>
    </source>
</evidence>
<comment type="caution">
    <text evidence="1">The sequence shown here is derived from an EMBL/GenBank/DDBJ whole genome shotgun (WGS) entry which is preliminary data.</text>
</comment>
<dbReference type="EMBL" id="NBAG03000219">
    <property type="protein sequence ID" value="PNI79483.1"/>
    <property type="molecule type" value="Genomic_DNA"/>
</dbReference>
<protein>
    <submittedName>
        <fullName evidence="1">RIC3 isoform 3</fullName>
    </submittedName>
</protein>
<dbReference type="Proteomes" id="UP000236370">
    <property type="component" value="Unassembled WGS sequence"/>
</dbReference>
<evidence type="ECO:0000313" key="1">
    <source>
        <dbReference type="EMBL" id="PNI79483.1"/>
    </source>
</evidence>
<name>A0A2J8P633_PANTR</name>
<proteinExistence type="predicted"/>
<dbReference type="AlphaFoldDB" id="A0A2J8P633"/>
<organism evidence="1 2">
    <name type="scientific">Pan troglodytes</name>
    <name type="common">Chimpanzee</name>
    <dbReference type="NCBI Taxonomy" id="9598"/>
    <lineage>
        <taxon>Eukaryota</taxon>
        <taxon>Metazoa</taxon>
        <taxon>Chordata</taxon>
        <taxon>Craniata</taxon>
        <taxon>Vertebrata</taxon>
        <taxon>Euteleostomi</taxon>
        <taxon>Mammalia</taxon>
        <taxon>Eutheria</taxon>
        <taxon>Euarchontoglires</taxon>
        <taxon>Primates</taxon>
        <taxon>Haplorrhini</taxon>
        <taxon>Catarrhini</taxon>
        <taxon>Hominidae</taxon>
        <taxon>Pan</taxon>
    </lineage>
</organism>
<reference evidence="1 2" key="1">
    <citation type="submission" date="2017-12" db="EMBL/GenBank/DDBJ databases">
        <title>High-resolution comparative analysis of great ape genomes.</title>
        <authorList>
            <person name="Pollen A."/>
            <person name="Hastie A."/>
            <person name="Hormozdiari F."/>
            <person name="Dougherty M."/>
            <person name="Liu R."/>
            <person name="Chaisson M."/>
            <person name="Hoppe E."/>
            <person name="Hill C."/>
            <person name="Pang A."/>
            <person name="Hillier L."/>
            <person name="Baker C."/>
            <person name="Armstrong J."/>
            <person name="Shendure J."/>
            <person name="Paten B."/>
            <person name="Wilson R."/>
            <person name="Chao H."/>
            <person name="Schneider V."/>
            <person name="Ventura M."/>
            <person name="Kronenberg Z."/>
            <person name="Murali S."/>
            <person name="Gordon D."/>
            <person name="Cantsilieris S."/>
            <person name="Munson K."/>
            <person name="Nelson B."/>
            <person name="Raja A."/>
            <person name="Underwood J."/>
            <person name="Diekhans M."/>
            <person name="Fiddes I."/>
            <person name="Haussler D."/>
            <person name="Eichler E."/>
        </authorList>
    </citation>
    <scope>NUCLEOTIDE SEQUENCE [LARGE SCALE GENOMIC DNA]</scope>
    <source>
        <strain evidence="1">Yerkes chimp pedigree #C0471</strain>
    </source>
</reference>